<protein>
    <submittedName>
        <fullName evidence="1">Histidine phosphatase family protein</fullName>
    </submittedName>
</protein>
<reference evidence="1" key="1">
    <citation type="submission" date="2020-05" db="EMBL/GenBank/DDBJ databases">
        <title>Nod-independent and nitrogen-fixing Bradyrhizobium aeschynomene sp. nov. isolated from nodules of Aeschynomene indica.</title>
        <authorList>
            <person name="Zhang Z."/>
        </authorList>
    </citation>
    <scope>NUCLEOTIDE SEQUENCE</scope>
    <source>
        <strain evidence="1">83012</strain>
    </source>
</reference>
<dbReference type="InterPro" id="IPR029033">
    <property type="entry name" value="His_PPase_superfam"/>
</dbReference>
<keyword evidence="2" id="KW-1185">Reference proteome</keyword>
<dbReference type="InterPro" id="IPR050275">
    <property type="entry name" value="PGM_Phosphatase"/>
</dbReference>
<dbReference type="CDD" id="cd07067">
    <property type="entry name" value="HP_PGM_like"/>
    <property type="match status" value="1"/>
</dbReference>
<dbReference type="PANTHER" id="PTHR48100:SF62">
    <property type="entry name" value="GLUCOSYL-3-PHOSPHOGLYCERATE PHOSPHATASE"/>
    <property type="match status" value="1"/>
</dbReference>
<dbReference type="InterPro" id="IPR013078">
    <property type="entry name" value="His_Pase_superF_clade-1"/>
</dbReference>
<dbReference type="SMART" id="SM00855">
    <property type="entry name" value="PGAM"/>
    <property type="match status" value="1"/>
</dbReference>
<dbReference type="Proteomes" id="UP000886476">
    <property type="component" value="Unassembled WGS sequence"/>
</dbReference>
<name>A0ABX2CBQ0_9BRAD</name>
<accession>A0ABX2CBQ0</accession>
<dbReference type="RefSeq" id="WP_172110747.1">
    <property type="nucleotide sequence ID" value="NZ_JABFDN010000003.1"/>
</dbReference>
<dbReference type="Gene3D" id="3.40.50.1240">
    <property type="entry name" value="Phosphoglycerate mutase-like"/>
    <property type="match status" value="1"/>
</dbReference>
<dbReference type="PANTHER" id="PTHR48100">
    <property type="entry name" value="BROAD-SPECIFICITY PHOSPHATASE YOR283W-RELATED"/>
    <property type="match status" value="1"/>
</dbReference>
<evidence type="ECO:0000313" key="1">
    <source>
        <dbReference type="EMBL" id="NPU65656.1"/>
    </source>
</evidence>
<proteinExistence type="predicted"/>
<sequence>MTTTIHLIRHGHHPLLRRVLCGRMPGVELDEQGCREVEMCAALIDPIPSLIQSSPQLRAQQTAGLLAARYGLPVEIAPALDELDAGDWTGRSFAELDADPDWRRWNAQRGSCAPPNGESMASVQQRIVAHIEHLCREHADACIVLTSHAEPIRAAIMHYARIPFDDFLSIEVAPASISTLVADSTGLKLSQANRKVPV</sequence>
<gene>
    <name evidence="1" type="ORF">HL667_11680</name>
</gene>
<comment type="caution">
    <text evidence="1">The sequence shown here is derived from an EMBL/GenBank/DDBJ whole genome shotgun (WGS) entry which is preliminary data.</text>
</comment>
<dbReference type="Pfam" id="PF00300">
    <property type="entry name" value="His_Phos_1"/>
    <property type="match status" value="1"/>
</dbReference>
<dbReference type="EMBL" id="JABFDN010000003">
    <property type="protein sequence ID" value="NPU65656.1"/>
    <property type="molecule type" value="Genomic_DNA"/>
</dbReference>
<evidence type="ECO:0000313" key="2">
    <source>
        <dbReference type="Proteomes" id="UP000886476"/>
    </source>
</evidence>
<organism evidence="1 2">
    <name type="scientific">Bradyrhizobium aeschynomenes</name>
    <dbReference type="NCBI Taxonomy" id="2734909"/>
    <lineage>
        <taxon>Bacteria</taxon>
        <taxon>Pseudomonadati</taxon>
        <taxon>Pseudomonadota</taxon>
        <taxon>Alphaproteobacteria</taxon>
        <taxon>Hyphomicrobiales</taxon>
        <taxon>Nitrobacteraceae</taxon>
        <taxon>Bradyrhizobium</taxon>
    </lineage>
</organism>
<dbReference type="SUPFAM" id="SSF53254">
    <property type="entry name" value="Phosphoglycerate mutase-like"/>
    <property type="match status" value="1"/>
</dbReference>